<gene>
    <name evidence="2" type="ORF">C1SCF055_LOCUS33968</name>
</gene>
<evidence type="ECO:0000313" key="5">
    <source>
        <dbReference type="Proteomes" id="UP001152797"/>
    </source>
</evidence>
<proteinExistence type="predicted"/>
<comment type="caution">
    <text evidence="2">The sequence shown here is derived from an EMBL/GenBank/DDBJ whole genome shotgun (WGS) entry which is preliminary data.</text>
</comment>
<keyword evidence="4" id="KW-0472">Membrane</keyword>
<keyword evidence="1" id="KW-0732">Signal</keyword>
<feature type="signal peptide" evidence="1">
    <location>
        <begin position="1"/>
        <end position="16"/>
    </location>
</feature>
<evidence type="ECO:0000256" key="1">
    <source>
        <dbReference type="SAM" id="SignalP"/>
    </source>
</evidence>
<name>A0A9P1DF86_9DINO</name>
<dbReference type="AlphaFoldDB" id="A0A9P1DF86"/>
<keyword evidence="4" id="KW-0812">Transmembrane</keyword>
<dbReference type="EMBL" id="CAMXCT020004312">
    <property type="protein sequence ID" value="CAL1161911.1"/>
    <property type="molecule type" value="Genomic_DNA"/>
</dbReference>
<evidence type="ECO:0000313" key="3">
    <source>
        <dbReference type="EMBL" id="CAL1161911.1"/>
    </source>
</evidence>
<evidence type="ECO:0000313" key="4">
    <source>
        <dbReference type="EMBL" id="CAL4795848.1"/>
    </source>
</evidence>
<evidence type="ECO:0000313" key="2">
    <source>
        <dbReference type="EMBL" id="CAI4008536.1"/>
    </source>
</evidence>
<reference evidence="3" key="2">
    <citation type="submission" date="2024-04" db="EMBL/GenBank/DDBJ databases">
        <authorList>
            <person name="Chen Y."/>
            <person name="Shah S."/>
            <person name="Dougan E. K."/>
            <person name="Thang M."/>
            <person name="Chan C."/>
        </authorList>
    </citation>
    <scope>NUCLEOTIDE SEQUENCE [LARGE SCALE GENOMIC DNA]</scope>
</reference>
<dbReference type="EMBL" id="CAMXCT030004312">
    <property type="protein sequence ID" value="CAL4795848.1"/>
    <property type="molecule type" value="Genomic_DNA"/>
</dbReference>
<dbReference type="Gene3D" id="3.40.50.11350">
    <property type="match status" value="1"/>
</dbReference>
<organism evidence="2">
    <name type="scientific">Cladocopium goreaui</name>
    <dbReference type="NCBI Taxonomy" id="2562237"/>
    <lineage>
        <taxon>Eukaryota</taxon>
        <taxon>Sar</taxon>
        <taxon>Alveolata</taxon>
        <taxon>Dinophyceae</taxon>
        <taxon>Suessiales</taxon>
        <taxon>Symbiodiniaceae</taxon>
        <taxon>Cladocopium</taxon>
    </lineage>
</organism>
<keyword evidence="5" id="KW-1185">Reference proteome</keyword>
<dbReference type="Proteomes" id="UP001152797">
    <property type="component" value="Unassembled WGS sequence"/>
</dbReference>
<dbReference type="OrthoDB" id="421467at2759"/>
<protein>
    <submittedName>
        <fullName evidence="4">Transmembrane protein 65</fullName>
    </submittedName>
</protein>
<dbReference type="EMBL" id="CAMXCT010004312">
    <property type="protein sequence ID" value="CAI4008536.1"/>
    <property type="molecule type" value="Genomic_DNA"/>
</dbReference>
<feature type="chain" id="PRO_5043271435" evidence="1">
    <location>
        <begin position="17"/>
        <end position="1070"/>
    </location>
</feature>
<reference evidence="2" key="1">
    <citation type="submission" date="2022-10" db="EMBL/GenBank/DDBJ databases">
        <authorList>
            <person name="Chen Y."/>
            <person name="Dougan E. K."/>
            <person name="Chan C."/>
            <person name="Rhodes N."/>
            <person name="Thang M."/>
        </authorList>
    </citation>
    <scope>NUCLEOTIDE SEQUENCE</scope>
</reference>
<sequence>MWPWLPWFLVLGWVSAQDLPDLPFHFEVEDPEVGLLQPLTSEELSNFSLWDAGIDAVWLELQIQKPPTTSAQTQALLTLTENGQVVFRLQLSKAEQSTVQHGEEALLTLGSSGLPSLCTLKLHISHKVDLSIDEQPVASVQLAELSKLQLHLGKALRDDEVEFQGHIFQVKLWSEKPQDPLALHLQRPHGCPALRSDTSPWSKLRAKAMQVLQCALASSCSLKAAPVRYLVSLSDEILDREMSQYSQVSQECPLGFALAYATLFFTSYLETEDDPALAFSNLKLGTQVLSKSIDVGSTSLASPMFGGSRPLRWLKLFAVHARRRLRDIINMPSEGAPSSNLWGGNHSRLQLEDSRHALASRLCIEILHDGTGSDGDAGLPLLRNAVESLASAGLTDVFLLIRLTAGCGGPWSNPKSPEGWYLAWLQDRFLSSVACKDEAHGHGGRHFVLVLPSSWHLLPFPPRTVWSRINEAAELLEGSPNVVAVSMREKFKQGFFGQGAPLRRRTDVRSLKSFLLLAPALSPDWNLTEAERLLTDIYHMFAARAEPARLLEPLLQDVHPCGSAMLCAPSAWWKEDLESESGDVWLLRSGESSESRGGATSVALSSGLFQRSQGTRYEYFASARNVLGIPPCVACHLQEPAAKQKFTLYFTVVDVIGVCREQFGNLFCDALEALQIASFQGPDVVLVEPLISNGVRRVLTEKEAAEYRKDNKNPGVFSLFREAGMCTPQYEGTTSFGDVFDWPQLVQWLRQARGIRGQISWKDWKETTGGTIDMLAMQAEHWDGNERLPCADSEEEMMLRFYLDHLHVRKRVCVQSRKHGGGFELRFLDGERLEEVILNAVSTAKAAGKSFTTVGLYLFWIEGAERARLHPARYGPLSSHVFYTSIWRGLQFSQKTLQRAARAARQLGLLGRGRTSIWRPFMAAHWRQGDLYANPAARKAVQVEKAKVENFGPLLGRLLRERGLSRLFLMTNARSEVVQKLREELNGVEIYQAPLMRGHENAQRQLCVEMAIASFAQFFLAFGDGIVQGHVSKPSLLTMQMRLHSGGLSLERNGFAFAETELFAEDLLGL</sequence>
<accession>A0A9P1DF86</accession>